<dbReference type="SUPFAM" id="SSF54373">
    <property type="entry name" value="FAD-linked reductases, C-terminal domain"/>
    <property type="match status" value="1"/>
</dbReference>
<gene>
    <name evidence="3" type="ORF">BVC71_13855</name>
</gene>
<keyword evidence="1" id="KW-0560">Oxidoreductase</keyword>
<feature type="domain" description="FAD dependent oxidoreductase" evidence="2">
    <location>
        <begin position="2"/>
        <end position="303"/>
    </location>
</feature>
<dbReference type="GO" id="GO:0005737">
    <property type="term" value="C:cytoplasm"/>
    <property type="evidence" value="ECO:0007669"/>
    <property type="project" value="TreeGrafter"/>
</dbReference>
<dbReference type="EMBL" id="MSPP01000006">
    <property type="protein sequence ID" value="OUD08254.1"/>
    <property type="molecule type" value="Genomic_DNA"/>
</dbReference>
<evidence type="ECO:0000313" key="3">
    <source>
        <dbReference type="EMBL" id="OUD08254.1"/>
    </source>
</evidence>
<dbReference type="InterPro" id="IPR006076">
    <property type="entry name" value="FAD-dep_OxRdtase"/>
</dbReference>
<accession>A0A251WW18</accession>
<dbReference type="GO" id="GO:0016491">
    <property type="term" value="F:oxidoreductase activity"/>
    <property type="evidence" value="ECO:0007669"/>
    <property type="project" value="UniProtKB-KW"/>
</dbReference>
<evidence type="ECO:0000313" key="4">
    <source>
        <dbReference type="Proteomes" id="UP000194664"/>
    </source>
</evidence>
<sequence length="322" mass="35003">MITIAGAGLAGLSSALELARAGHIVRVYEASENIGSDSVSRYAGGMLAPWCERESADQTVVELANGAADWWEQITPVTRMGTLVVAPPRDQSELVRFSKRTRNYEWVHADEIAALEPALGNRFANGLFFETEAHLNPRTALRDLATEATKAGVEILCGTPAPKRVDLDCTGPASDLPDLRMVRGEMAILHCPDLNLTRTIRLLHPRIPLYLVPRGDGVYMIGATMIENSSARPISVRSLSEVLSAAFAIHPSFAEATVIETGSGLRPAFPDNLPRLVQSNGVAHLNGFYRHGFLLAPAMAAQVVHHFSKQGSHENHRQFQTV</sequence>
<dbReference type="InterPro" id="IPR036188">
    <property type="entry name" value="FAD/NAD-bd_sf"/>
</dbReference>
<evidence type="ECO:0000259" key="2">
    <source>
        <dbReference type="Pfam" id="PF01266"/>
    </source>
</evidence>
<dbReference type="SUPFAM" id="SSF51971">
    <property type="entry name" value="Nucleotide-binding domain"/>
    <property type="match status" value="1"/>
</dbReference>
<comment type="caution">
    <text evidence="3">The sequence shown here is derived from an EMBL/GenBank/DDBJ whole genome shotgun (WGS) entry which is preliminary data.</text>
</comment>
<dbReference type="PANTHER" id="PTHR13847:SF289">
    <property type="entry name" value="GLYCINE OXIDASE"/>
    <property type="match status" value="1"/>
</dbReference>
<protein>
    <submittedName>
        <fullName evidence="3">Thiamine biosynthesis protein thio</fullName>
    </submittedName>
</protein>
<dbReference type="RefSeq" id="WP_086452288.1">
    <property type="nucleotide sequence ID" value="NZ_MSPP01000006.1"/>
</dbReference>
<dbReference type="AlphaFoldDB" id="A0A251WW18"/>
<organism evidence="3 4">
    <name type="scientific">Marivivens niveibacter</name>
    <dbReference type="NCBI Taxonomy" id="1930667"/>
    <lineage>
        <taxon>Bacteria</taxon>
        <taxon>Pseudomonadati</taxon>
        <taxon>Pseudomonadota</taxon>
        <taxon>Alphaproteobacteria</taxon>
        <taxon>Rhodobacterales</taxon>
        <taxon>Paracoccaceae</taxon>
        <taxon>Marivivens group</taxon>
        <taxon>Marivivens</taxon>
    </lineage>
</organism>
<name>A0A251WW18_9RHOB</name>
<dbReference type="PANTHER" id="PTHR13847">
    <property type="entry name" value="SARCOSINE DEHYDROGENASE-RELATED"/>
    <property type="match status" value="1"/>
</dbReference>
<keyword evidence="4" id="KW-1185">Reference proteome</keyword>
<dbReference type="Pfam" id="PF01266">
    <property type="entry name" value="DAO"/>
    <property type="match status" value="1"/>
</dbReference>
<dbReference type="OrthoDB" id="9790035at2"/>
<proteinExistence type="predicted"/>
<dbReference type="Proteomes" id="UP000194664">
    <property type="component" value="Unassembled WGS sequence"/>
</dbReference>
<dbReference type="Gene3D" id="3.50.50.60">
    <property type="entry name" value="FAD/NAD(P)-binding domain"/>
    <property type="match status" value="2"/>
</dbReference>
<dbReference type="Gene3D" id="3.30.9.10">
    <property type="entry name" value="D-Amino Acid Oxidase, subunit A, domain 2"/>
    <property type="match status" value="2"/>
</dbReference>
<evidence type="ECO:0000256" key="1">
    <source>
        <dbReference type="ARBA" id="ARBA00023002"/>
    </source>
</evidence>
<reference evidence="3 4" key="1">
    <citation type="submission" date="2016-12" db="EMBL/GenBank/DDBJ databases">
        <title>The draft genome sequence of HSLHS2.</title>
        <authorList>
            <person name="Hu D."/>
            <person name="Wang L."/>
            <person name="Shao Z."/>
        </authorList>
    </citation>
    <scope>NUCLEOTIDE SEQUENCE [LARGE SCALE GENOMIC DNA]</scope>
    <source>
        <strain evidence="3">MCCC 1A06712</strain>
    </source>
</reference>